<dbReference type="RefSeq" id="WP_341374050.1">
    <property type="nucleotide sequence ID" value="NZ_JBBUTF010000007.1"/>
</dbReference>
<keyword evidence="3" id="KW-1185">Reference proteome</keyword>
<feature type="region of interest" description="Disordered" evidence="1">
    <location>
        <begin position="221"/>
        <end position="248"/>
    </location>
</feature>
<dbReference type="Gene3D" id="3.55.50.10">
    <property type="entry name" value="Baseplate protein-like domains"/>
    <property type="match status" value="1"/>
</dbReference>
<feature type="compositionally biased region" description="Pro residues" evidence="1">
    <location>
        <begin position="783"/>
        <end position="795"/>
    </location>
</feature>
<feature type="compositionally biased region" description="Polar residues" evidence="1">
    <location>
        <begin position="573"/>
        <end position="585"/>
    </location>
</feature>
<feature type="compositionally biased region" description="Polar residues" evidence="1">
    <location>
        <begin position="543"/>
        <end position="558"/>
    </location>
</feature>
<feature type="compositionally biased region" description="Polar residues" evidence="1">
    <location>
        <begin position="221"/>
        <end position="231"/>
    </location>
</feature>
<dbReference type="SUPFAM" id="SSF69349">
    <property type="entry name" value="Phage fibre proteins"/>
    <property type="match status" value="1"/>
</dbReference>
<feature type="region of interest" description="Disordered" evidence="1">
    <location>
        <begin position="466"/>
        <end position="495"/>
    </location>
</feature>
<dbReference type="Gene3D" id="2.30.110.50">
    <property type="match status" value="1"/>
</dbReference>
<feature type="compositionally biased region" description="Low complexity" evidence="1">
    <location>
        <begin position="413"/>
        <end position="429"/>
    </location>
</feature>
<dbReference type="SUPFAM" id="SSF69279">
    <property type="entry name" value="Phage tail proteins"/>
    <property type="match status" value="2"/>
</dbReference>
<proteinExistence type="predicted"/>
<feature type="region of interest" description="Disordered" evidence="1">
    <location>
        <begin position="512"/>
        <end position="588"/>
    </location>
</feature>
<comment type="caution">
    <text evidence="2">The sequence shown here is derived from an EMBL/GenBank/DDBJ whole genome shotgun (WGS) entry which is preliminary data.</text>
</comment>
<dbReference type="Proteomes" id="UP001368500">
    <property type="component" value="Unassembled WGS sequence"/>
</dbReference>
<gene>
    <name evidence="2" type="ORF">AACH11_09915</name>
</gene>
<feature type="region of interest" description="Disordered" evidence="1">
    <location>
        <begin position="290"/>
        <end position="319"/>
    </location>
</feature>
<sequence length="795" mass="84155">MSLPDDRVLLRTALPEGRLHLQAVRGHEALGRLFEYQLSVRVDQRGIDVGRLLGTRAGLEIGLPAGRVRHIDGLVTAVELDDADADGRLLYRIELRPWLWQLQWRSDSRAFQQLTLIEILRQVFRPYAHDVSVETSARFEPIAHCLQWRETDLAFVLRLLAGHGLYHYFRHAQGRHTLVLVDAPTAHRILPGGALLHWGHASPVPPGATLVRRWRARTMLTGGNLSPSRPTAQADLPETHVEGRSGSRGLAPGHRFALRGHPLPVHNVDHLVVSAQLTLQRLDADDATAPQAGRGASVAAGLQPTSPTAPAGADAEVDVDTDTELRTADRLQLRQARWQSDCGFIAIAASQPYPLPAPAPAPWAGRLVSARVASVAPGVAVPDAQGRLPLVFDAPERGGRGMAAEPSGAPSVTTANGATASGAATSRTADAGDARGDGGTPAPAERPLWWVPLSRQAAALLAAPLWPDSSSDGAPDTSPATAATGPHTAEARARSLAGASVRVEFADEPGRQPWITGWLTPLDTTPPGSMATARPPQDARMPAQTSPLSQGVTDSGPPTAQAPRDLPAVHPPASTNTSTHISASTERPVPAADAALRLRPTAGAGRQLWLEAQQDLHAHVPRDHWQVVAGQVVHHVGGVLHEDLRGGVHSHIHGPVRREVHGELHLRQAADVRVQVDGQTDLLLGDLQLATDGGLSLRSTGPVSLHGRDNLAARADGALHLHSGGHLVIEAGTLLTLRCGDASLMIGPQDVTINGQRVSLDGGGVPADALRLPTRQPVAPLAPQRPPSAPLPPLD</sequence>
<evidence type="ECO:0000256" key="1">
    <source>
        <dbReference type="SAM" id="MobiDB-lite"/>
    </source>
</evidence>
<evidence type="ECO:0000313" key="2">
    <source>
        <dbReference type="EMBL" id="MEK8026273.1"/>
    </source>
</evidence>
<feature type="region of interest" description="Disordered" evidence="1">
    <location>
        <begin position="397"/>
        <end position="445"/>
    </location>
</feature>
<accession>A0ABU9B8Q9</accession>
<name>A0ABU9B8Q9_9BURK</name>
<reference evidence="2 3" key="1">
    <citation type="submission" date="2024-04" db="EMBL/GenBank/DDBJ databases">
        <title>Novel species of the genus Ideonella isolated from streams.</title>
        <authorList>
            <person name="Lu H."/>
        </authorList>
    </citation>
    <scope>NUCLEOTIDE SEQUENCE [LARGE SCALE GENOMIC DNA]</scope>
    <source>
        <strain evidence="2 3">BYS139W</strain>
    </source>
</reference>
<feature type="region of interest" description="Disordered" evidence="1">
    <location>
        <begin position="764"/>
        <end position="795"/>
    </location>
</feature>
<organism evidence="2 3">
    <name type="scientific">Pseudaquabacterium rugosum</name>
    <dbReference type="NCBI Taxonomy" id="2984194"/>
    <lineage>
        <taxon>Bacteria</taxon>
        <taxon>Pseudomonadati</taxon>
        <taxon>Pseudomonadota</taxon>
        <taxon>Betaproteobacteria</taxon>
        <taxon>Burkholderiales</taxon>
        <taxon>Sphaerotilaceae</taxon>
        <taxon>Pseudaquabacterium</taxon>
    </lineage>
</organism>
<dbReference type="Pfam" id="PF05954">
    <property type="entry name" value="Phage_GPD"/>
    <property type="match status" value="1"/>
</dbReference>
<protein>
    <submittedName>
        <fullName evidence="2">Contractile injection system protein, VgrG/Pvc8 family</fullName>
    </submittedName>
</protein>
<evidence type="ECO:0000313" key="3">
    <source>
        <dbReference type="Proteomes" id="UP001368500"/>
    </source>
</evidence>
<dbReference type="EMBL" id="JBBUTF010000007">
    <property type="protein sequence ID" value="MEK8026273.1"/>
    <property type="molecule type" value="Genomic_DNA"/>
</dbReference>